<dbReference type="InterPro" id="IPR024654">
    <property type="entry name" value="Calcineurin-like_PHP_lpxH"/>
</dbReference>
<comment type="similarity">
    <text evidence="1">Belongs to the metallophosphoesterase superfamily. YfcE family.</text>
</comment>
<evidence type="ECO:0000256" key="1">
    <source>
        <dbReference type="ARBA" id="ARBA00008950"/>
    </source>
</evidence>
<dbReference type="RefSeq" id="WP_097778619.1">
    <property type="nucleotide sequence ID" value="NZ_NMTZ01000002.1"/>
</dbReference>
<dbReference type="Pfam" id="PF12850">
    <property type="entry name" value="Metallophos_2"/>
    <property type="match status" value="1"/>
</dbReference>
<feature type="domain" description="Calcineurin-like phosphoesterase" evidence="2">
    <location>
        <begin position="35"/>
        <end position="148"/>
    </location>
</feature>
<proteinExistence type="inferred from homology"/>
<organism evidence="3 4">
    <name type="scientific">Faecalibacterium prausnitzii</name>
    <dbReference type="NCBI Taxonomy" id="853"/>
    <lineage>
        <taxon>Bacteria</taxon>
        <taxon>Bacillati</taxon>
        <taxon>Bacillota</taxon>
        <taxon>Clostridia</taxon>
        <taxon>Eubacteriales</taxon>
        <taxon>Oscillospiraceae</taxon>
        <taxon>Faecalibacterium</taxon>
    </lineage>
</organism>
<name>A0A2A7B1T2_9FIRM</name>
<dbReference type="AlphaFoldDB" id="A0A2A7B1T2"/>
<gene>
    <name evidence="3" type="ORF">CGS59_01410</name>
</gene>
<evidence type="ECO:0000313" key="3">
    <source>
        <dbReference type="EMBL" id="PDX85271.1"/>
    </source>
</evidence>
<dbReference type="EMBL" id="NMTZ01000002">
    <property type="protein sequence ID" value="PDX85271.1"/>
    <property type="molecule type" value="Genomic_DNA"/>
</dbReference>
<dbReference type="Proteomes" id="UP000220480">
    <property type="component" value="Unassembled WGS sequence"/>
</dbReference>
<protein>
    <submittedName>
        <fullName evidence="3">Phosphoesterase</fullName>
    </submittedName>
</protein>
<comment type="caution">
    <text evidence="3">The sequence shown here is derived from an EMBL/GenBank/DDBJ whole genome shotgun (WGS) entry which is preliminary data.</text>
</comment>
<reference evidence="3 4" key="1">
    <citation type="journal article" date="2017" name="Front. Microbiol.">
        <title>New Insights into the Diversity of the Genus Faecalibacterium.</title>
        <authorList>
            <person name="Benevides L."/>
            <person name="Burman S."/>
            <person name="Martin R."/>
            <person name="Robert V."/>
            <person name="Thomas M."/>
            <person name="Miquel S."/>
            <person name="Chain F."/>
            <person name="Sokol H."/>
            <person name="Bermudez-Humaran L.G."/>
            <person name="Morrison M."/>
            <person name="Langella P."/>
            <person name="Azevedo V.A."/>
            <person name="Chatel J.M."/>
            <person name="Soares S."/>
        </authorList>
    </citation>
    <scope>NUCLEOTIDE SEQUENCE [LARGE SCALE GENOMIC DNA]</scope>
    <source>
        <strain evidence="3 4">CNCM I 4644</strain>
    </source>
</reference>
<evidence type="ECO:0000259" key="2">
    <source>
        <dbReference type="Pfam" id="PF12850"/>
    </source>
</evidence>
<evidence type="ECO:0000313" key="4">
    <source>
        <dbReference type="Proteomes" id="UP000220480"/>
    </source>
</evidence>
<dbReference type="Gene3D" id="3.60.21.10">
    <property type="match status" value="1"/>
</dbReference>
<dbReference type="SUPFAM" id="SSF56300">
    <property type="entry name" value="Metallo-dependent phosphatases"/>
    <property type="match status" value="1"/>
</dbReference>
<dbReference type="InterPro" id="IPR029052">
    <property type="entry name" value="Metallo-depent_PP-like"/>
</dbReference>
<sequence length="210" mass="25101">MRYYIADCHFYHKNLLTEMDNRSFDTVEQMNEVMIEKWNKKVHARDEVVILGDLSLGNGKETNEILCRLKGRLYLIRGNHDERYLRDKDFDVSRFKWVRDYAEIHDNKRKIVLMHYPVFCYNGQFRRGADGTPLTYMLHGHIHKTEDQVLVDRFCTETRATMRKSAHQETAQPVPCQMINCFCMYSDYTPLTLEEWVECDQRRRGRTDCG</sequence>
<accession>A0A2A7B1T2</accession>